<evidence type="ECO:0000256" key="4">
    <source>
        <dbReference type="ARBA" id="ARBA00022840"/>
    </source>
</evidence>
<dbReference type="InterPro" id="IPR005743">
    <property type="entry name" value="GyrA"/>
</dbReference>
<accession>A0A4R7ZCK6</accession>
<protein>
    <recommendedName>
        <fullName evidence="9">DNA gyrase subunit A</fullName>
        <ecNumber evidence="9">5.6.2.2</ecNumber>
    </recommendedName>
</protein>
<evidence type="ECO:0000256" key="2">
    <source>
        <dbReference type="ARBA" id="ARBA00008263"/>
    </source>
</evidence>
<evidence type="ECO:0000256" key="5">
    <source>
        <dbReference type="ARBA" id="ARBA00023029"/>
    </source>
</evidence>
<keyword evidence="4 9" id="KW-0067">ATP-binding</keyword>
<dbReference type="InterPro" id="IPR035516">
    <property type="entry name" value="Gyrase/topoIV_suA_C"/>
</dbReference>
<evidence type="ECO:0000256" key="7">
    <source>
        <dbReference type="ARBA" id="ARBA00023235"/>
    </source>
</evidence>
<dbReference type="GO" id="GO:0005737">
    <property type="term" value="C:cytoplasm"/>
    <property type="evidence" value="ECO:0007669"/>
    <property type="project" value="UniProtKB-SubCell"/>
</dbReference>
<comment type="similarity">
    <text evidence="2 9">Belongs to the type II topoisomerase GyrA/ParC subunit family.</text>
</comment>
<comment type="subunit">
    <text evidence="8">Heterotetramer composed of ParC and ParE.</text>
</comment>
<evidence type="ECO:0000313" key="14">
    <source>
        <dbReference type="Proteomes" id="UP000294743"/>
    </source>
</evidence>
<comment type="subunit">
    <text evidence="9">Heterotetramer, composed of two GyrA and two GyrB chains. In the heterotetramer, GyrA contains the active site tyrosine that forms a transient covalent intermediate with DNA, while GyrB binds cofactors and catalyzes ATP hydrolysis.</text>
</comment>
<dbReference type="GO" id="GO:0003677">
    <property type="term" value="F:DNA binding"/>
    <property type="evidence" value="ECO:0007669"/>
    <property type="project" value="UniProtKB-UniRule"/>
</dbReference>
<dbReference type="GO" id="GO:0005524">
    <property type="term" value="F:ATP binding"/>
    <property type="evidence" value="ECO:0007669"/>
    <property type="project" value="UniProtKB-UniRule"/>
</dbReference>
<dbReference type="FunFam" id="1.10.268.10:FF:000001">
    <property type="entry name" value="DNA gyrase subunit A"/>
    <property type="match status" value="1"/>
</dbReference>
<evidence type="ECO:0000256" key="10">
    <source>
        <dbReference type="PROSITE-ProRule" id="PRU01384"/>
    </source>
</evidence>
<comment type="catalytic activity">
    <reaction evidence="1 9 10">
        <text>ATP-dependent breakage, passage and rejoining of double-stranded DNA.</text>
        <dbReference type="EC" id="5.6.2.2"/>
    </reaction>
</comment>
<feature type="domain" description="Topo IIA-type catalytic" evidence="12">
    <location>
        <begin position="33"/>
        <end position="498"/>
    </location>
</feature>
<organism evidence="13 14">
    <name type="scientific">Breznakia blatticola</name>
    <dbReference type="NCBI Taxonomy" id="1754012"/>
    <lineage>
        <taxon>Bacteria</taxon>
        <taxon>Bacillati</taxon>
        <taxon>Bacillota</taxon>
        <taxon>Erysipelotrichia</taxon>
        <taxon>Erysipelotrichales</taxon>
        <taxon>Erysipelotrichaceae</taxon>
        <taxon>Breznakia</taxon>
    </lineage>
</organism>
<feature type="short sequence motif" description="GyrA-box" evidence="9">
    <location>
        <begin position="525"/>
        <end position="531"/>
    </location>
</feature>
<dbReference type="NCBIfam" id="NF004043">
    <property type="entry name" value="PRK05560.1"/>
    <property type="match status" value="1"/>
</dbReference>
<dbReference type="SUPFAM" id="SSF101904">
    <property type="entry name" value="GyrA/ParC C-terminal domain-like"/>
    <property type="match status" value="1"/>
</dbReference>
<evidence type="ECO:0000256" key="8">
    <source>
        <dbReference type="ARBA" id="ARBA00063644"/>
    </source>
</evidence>
<dbReference type="NCBIfam" id="NF004044">
    <property type="entry name" value="PRK05561.1"/>
    <property type="match status" value="1"/>
</dbReference>
<gene>
    <name evidence="9" type="primary">gyrA</name>
    <name evidence="13" type="ORF">EDD63_14417</name>
</gene>
<dbReference type="AlphaFoldDB" id="A0A4R7ZCK6"/>
<dbReference type="Pfam" id="PF03989">
    <property type="entry name" value="DNA_gyraseA_C"/>
    <property type="match status" value="6"/>
</dbReference>
<dbReference type="FunFam" id="3.90.199.10:FF:000001">
    <property type="entry name" value="DNA gyrase subunit A"/>
    <property type="match status" value="1"/>
</dbReference>
<keyword evidence="11" id="KW-0175">Coiled coil</keyword>
<feature type="active site" description="O-(5'-phospho-DNA)-tyrosine intermediate" evidence="9 10">
    <location>
        <position position="121"/>
    </location>
</feature>
<dbReference type="FunFam" id="3.30.1360.40:FF:000002">
    <property type="entry name" value="DNA gyrase subunit A"/>
    <property type="match status" value="1"/>
</dbReference>
<dbReference type="GO" id="GO:0005694">
    <property type="term" value="C:chromosome"/>
    <property type="evidence" value="ECO:0007669"/>
    <property type="project" value="InterPro"/>
</dbReference>
<dbReference type="GO" id="GO:0006261">
    <property type="term" value="P:DNA-templated DNA replication"/>
    <property type="evidence" value="ECO:0007669"/>
    <property type="project" value="UniProtKB-UniRule"/>
</dbReference>
<feature type="coiled-coil region" evidence="11">
    <location>
        <begin position="436"/>
        <end position="463"/>
    </location>
</feature>
<dbReference type="PROSITE" id="PS52040">
    <property type="entry name" value="TOPO_IIA"/>
    <property type="match status" value="1"/>
</dbReference>
<dbReference type="Gene3D" id="3.90.199.10">
    <property type="entry name" value="Topoisomerase II, domain 5"/>
    <property type="match status" value="1"/>
</dbReference>
<keyword evidence="9" id="KW-0963">Cytoplasm</keyword>
<keyword evidence="7 9" id="KW-0413">Isomerase</keyword>
<dbReference type="GO" id="GO:0034335">
    <property type="term" value="F:DNA negative supercoiling activity"/>
    <property type="evidence" value="ECO:0007669"/>
    <property type="project" value="UniProtKB-ARBA"/>
</dbReference>
<dbReference type="Pfam" id="PF00521">
    <property type="entry name" value="DNA_topoisoIV"/>
    <property type="match status" value="1"/>
</dbReference>
<evidence type="ECO:0000256" key="1">
    <source>
        <dbReference type="ARBA" id="ARBA00000185"/>
    </source>
</evidence>
<dbReference type="InterPro" id="IPR002205">
    <property type="entry name" value="Topo_IIA_dom_A"/>
</dbReference>
<dbReference type="EMBL" id="SODD01000044">
    <property type="protein sequence ID" value="TDW13204.1"/>
    <property type="molecule type" value="Genomic_DNA"/>
</dbReference>
<dbReference type="HAMAP" id="MF_01897">
    <property type="entry name" value="GyrA"/>
    <property type="match status" value="1"/>
</dbReference>
<dbReference type="PANTHER" id="PTHR43493:SF5">
    <property type="entry name" value="DNA GYRASE SUBUNIT A, CHLOROPLASTIC_MITOCHONDRIAL"/>
    <property type="match status" value="1"/>
</dbReference>
<evidence type="ECO:0000259" key="12">
    <source>
        <dbReference type="PROSITE" id="PS52040"/>
    </source>
</evidence>
<comment type="miscellaneous">
    <text evidence="9">Few gyrases are as efficient as E.coli at forming negative supercoils. Not all organisms have 2 type II topoisomerases; in organisms with a single type II topoisomerase this enzyme also has to decatenate newly replicated chromosomes.</text>
</comment>
<keyword evidence="5 9" id="KW-0799">Topoisomerase</keyword>
<dbReference type="Gene3D" id="3.30.1360.40">
    <property type="match status" value="1"/>
</dbReference>
<dbReference type="RefSeq" id="WP_134170926.1">
    <property type="nucleotide sequence ID" value="NZ_SODD01000044.1"/>
</dbReference>
<dbReference type="FunFam" id="2.120.10.90:FF:000005">
    <property type="entry name" value="DNA topoisomerase 4 subunit A"/>
    <property type="match status" value="1"/>
</dbReference>
<dbReference type="GO" id="GO:0009330">
    <property type="term" value="C:DNA topoisomerase type II (double strand cut, ATP-hydrolyzing) complex"/>
    <property type="evidence" value="ECO:0007669"/>
    <property type="project" value="TreeGrafter"/>
</dbReference>
<dbReference type="PANTHER" id="PTHR43493">
    <property type="entry name" value="DNA GYRASE/TOPOISOMERASE SUBUNIT A"/>
    <property type="match status" value="1"/>
</dbReference>
<dbReference type="Gene3D" id="2.120.10.90">
    <property type="entry name" value="DNA gyrase/topoisomerase IV, subunit A, C-terminal"/>
    <property type="match status" value="1"/>
</dbReference>
<keyword evidence="6 9" id="KW-0238">DNA-binding</keyword>
<dbReference type="OrthoDB" id="9806486at2"/>
<dbReference type="InterPro" id="IPR013760">
    <property type="entry name" value="Topo_IIA-like_dom_sf"/>
</dbReference>
<dbReference type="EC" id="5.6.2.2" evidence="9"/>
<comment type="subcellular location">
    <subcellularLocation>
        <location evidence="9">Cytoplasm</location>
    </subcellularLocation>
</comment>
<name>A0A4R7ZCK6_9FIRM</name>
<dbReference type="CDD" id="cd00187">
    <property type="entry name" value="TOP4c"/>
    <property type="match status" value="1"/>
</dbReference>
<reference evidence="13 14" key="1">
    <citation type="submission" date="2019-03" db="EMBL/GenBank/DDBJ databases">
        <title>Genomic Encyclopedia of Type Strains, Phase IV (KMG-IV): sequencing the most valuable type-strain genomes for metagenomic binning, comparative biology and taxonomic classification.</title>
        <authorList>
            <person name="Goeker M."/>
        </authorList>
    </citation>
    <scope>NUCLEOTIDE SEQUENCE [LARGE SCALE GENOMIC DNA]</scope>
    <source>
        <strain evidence="13 14">DSM 28867</strain>
    </source>
</reference>
<sequence>MDDINKVKQLDIVTDMRKSFLDYSMSVIVARALPDVRDGMKPVHRRIIHGMNEQGMYSDKPYKKSARIVGDVMGKYHPHGDSSIYEAMVRMAQDFSYRYPLVQGHGNFGSMDGDGAAAMRYTEARMSKITMELIRDINKDTVDFIPNYDGEETEPSVLPSKFPNLVVNGSMGIAVGMATNIPPHNLSETIDATIAIIRNPEITIMELMENHIFGPDYPTGGTILGRSGIKQAFETGRGSIITRAKVKIEEKSNGKTRFIFNEIPYQVNKSNLVKKIAELVRDKAIEGITELRDESNRDGVRIVIELRKDVQPDIVLNQLYRLTPLQSSFGVNFLALVNGAPKQLNIKEALQHYIDHQIEVIERRTRYDLRKAEERAHILEGLKIALDNIDAIITLIRNSKDDETARNGLMENFELSEIQARAILEMQLRRLTGLQRERIENEYNELLARITDLKDILANHERVLTIICDELTEIKEKYGDERRTEISDEGIDIEDEDLIPVEDIVISMTETGYIKRIPIDTYRTQNRGGRGVKGMNMNEDDVIDMLITMSTHDYLLLFSNFGRVYRMKGYKVPSGTRTSKGIPVVNLLNLNEGEKIRAMIPVQTESEMKYLFFVTKNGLVKRVDEQEFYSIRQNGKIAITLRDGDELVGVRQTNGDNEIVIAGSNGKAVRFNENQVRPMGRSASGVRGFNVDGSTVVGMATSEEGQYILSVSENGYGKRTNMDEYRLTSRGTKGVKTINITEKTGNLVAVRAVNGDEDVMIITDQGIIIRISLENVGVYGRNTQGVKLINVAENEKVARVAPVAKQENEEDEILEELEETVVEKVLEDLDNKASE</sequence>
<keyword evidence="3 9" id="KW-0547">Nucleotide-binding</keyword>
<keyword evidence="14" id="KW-1185">Reference proteome</keyword>
<evidence type="ECO:0000313" key="13">
    <source>
        <dbReference type="EMBL" id="TDW13204.1"/>
    </source>
</evidence>
<comment type="function">
    <text evidence="9">A type II topoisomerase that negatively supercoils closed circular double-stranded (ds) DNA in an ATP-dependent manner to modulate DNA topology and maintain chromosomes in an underwound state. Negative supercoiling favors strand separation, and DNA replication, transcription, recombination and repair, all of which involve strand separation. Also able to catalyze the interconversion of other topological isomers of dsDNA rings, including catenanes and knotted rings. Type II topoisomerases break and join 2 DNA strands simultaneously in an ATP-dependent manner.</text>
</comment>
<proteinExistence type="inferred from homology"/>
<dbReference type="InterPro" id="IPR013757">
    <property type="entry name" value="Topo_IIA_A_a_sf"/>
</dbReference>
<dbReference type="GO" id="GO:0006265">
    <property type="term" value="P:DNA topological change"/>
    <property type="evidence" value="ECO:0007669"/>
    <property type="project" value="UniProtKB-UniRule"/>
</dbReference>
<dbReference type="SUPFAM" id="SSF56719">
    <property type="entry name" value="Type II DNA topoisomerase"/>
    <property type="match status" value="1"/>
</dbReference>
<dbReference type="SMART" id="SM00434">
    <property type="entry name" value="TOP4c"/>
    <property type="match status" value="1"/>
</dbReference>
<dbReference type="Proteomes" id="UP000294743">
    <property type="component" value="Unassembled WGS sequence"/>
</dbReference>
<evidence type="ECO:0000256" key="3">
    <source>
        <dbReference type="ARBA" id="ARBA00022741"/>
    </source>
</evidence>
<evidence type="ECO:0000256" key="6">
    <source>
        <dbReference type="ARBA" id="ARBA00023125"/>
    </source>
</evidence>
<evidence type="ECO:0000256" key="9">
    <source>
        <dbReference type="HAMAP-Rule" id="MF_01897"/>
    </source>
</evidence>
<dbReference type="InterPro" id="IPR006691">
    <property type="entry name" value="GyrA/parC_rep"/>
</dbReference>
<comment type="caution">
    <text evidence="13">The sequence shown here is derived from an EMBL/GenBank/DDBJ whole genome shotgun (WGS) entry which is preliminary data.</text>
</comment>
<dbReference type="NCBIfam" id="TIGR01063">
    <property type="entry name" value="gyrA"/>
    <property type="match status" value="1"/>
</dbReference>
<dbReference type="InterPro" id="IPR050220">
    <property type="entry name" value="Type_II_DNA_Topoisomerases"/>
</dbReference>
<dbReference type="Gene3D" id="1.10.268.10">
    <property type="entry name" value="Topoisomerase, domain 3"/>
    <property type="match status" value="1"/>
</dbReference>
<evidence type="ECO:0000256" key="11">
    <source>
        <dbReference type="SAM" id="Coils"/>
    </source>
</evidence>
<dbReference type="InterPro" id="IPR013758">
    <property type="entry name" value="Topo_IIA_A/C_ab"/>
</dbReference>